<dbReference type="InterPro" id="IPR013762">
    <property type="entry name" value="Integrase-like_cat_sf"/>
</dbReference>
<dbReference type="EMBL" id="SODP01000002">
    <property type="protein sequence ID" value="TDW70605.1"/>
    <property type="molecule type" value="Genomic_DNA"/>
</dbReference>
<evidence type="ECO:0000256" key="3">
    <source>
        <dbReference type="ARBA" id="ARBA00023125"/>
    </source>
</evidence>
<dbReference type="InterPro" id="IPR002104">
    <property type="entry name" value="Integrase_catalytic"/>
</dbReference>
<dbReference type="OrthoDB" id="4326943at2"/>
<dbReference type="Gene3D" id="1.10.443.10">
    <property type="entry name" value="Intergrase catalytic core"/>
    <property type="match status" value="1"/>
</dbReference>
<sequence length="405" mass="44536">MAREPLPIGTWGQIRTHEVTDSKGRKAHRAIANFRDFNGEIVRVERRGKTKGAATSKLQNALRERAKMGKAGTWTPNHRFNEVADAWVQEIDELVQDGSRSPRTVQSYKSVLKKHVRPALGELRLAEVTTARVDTFIHKVKAKSGVPTAKLCRSVTSGVMGVAVRSGPLDANPVREIRRIESSRRKKLARSLTVEQVELWLKSVSENERAVKSDIPDLSLFMLSTGVRIGEALALIWADVDLSAGVVDIDWTIGRVTGQGLVRGVTKSEAGERTLGLPDRALDMLRRRFSAGVKLDWPVFPNSIGGFRDPNNTLRDLRKVRADIESLEWVKSHNFRKTLATLLDDAGHSARQIADQLGHSRVSMTQDGYLGRKIRNAGAVEALNAVLGTGLAEEPDGQKGGKSVG</sequence>
<reference evidence="6 7" key="1">
    <citation type="submission" date="2019-03" db="EMBL/GenBank/DDBJ databases">
        <title>Genomic Encyclopedia of Type Strains, Phase III (KMG-III): the genomes of soil and plant-associated and newly described type strains.</title>
        <authorList>
            <person name="Whitman W."/>
        </authorList>
    </citation>
    <scope>NUCLEOTIDE SEQUENCE [LARGE SCALE GENOMIC DNA]</scope>
    <source>
        <strain evidence="6 7">VKM Ac-2573</strain>
    </source>
</reference>
<protein>
    <submittedName>
        <fullName evidence="6">Site-specific recombinase XerD</fullName>
    </submittedName>
</protein>
<gene>
    <name evidence="6" type="ORF">EV653_4660</name>
</gene>
<dbReference type="GO" id="GO:0015074">
    <property type="term" value="P:DNA integration"/>
    <property type="evidence" value="ECO:0007669"/>
    <property type="project" value="UniProtKB-KW"/>
</dbReference>
<dbReference type="PANTHER" id="PTHR30629:SF2">
    <property type="entry name" value="PROPHAGE INTEGRASE INTS-RELATED"/>
    <property type="match status" value="1"/>
</dbReference>
<dbReference type="InterPro" id="IPR053876">
    <property type="entry name" value="Phage_int_M"/>
</dbReference>
<keyword evidence="2" id="KW-0229">DNA integration</keyword>
<evidence type="ECO:0000256" key="2">
    <source>
        <dbReference type="ARBA" id="ARBA00022908"/>
    </source>
</evidence>
<name>A0A4R8C5Z9_9ACTN</name>
<dbReference type="InterPro" id="IPR010998">
    <property type="entry name" value="Integrase_recombinase_N"/>
</dbReference>
<dbReference type="Proteomes" id="UP000295146">
    <property type="component" value="Unassembled WGS sequence"/>
</dbReference>
<keyword evidence="3" id="KW-0238">DNA-binding</keyword>
<dbReference type="PANTHER" id="PTHR30629">
    <property type="entry name" value="PROPHAGE INTEGRASE"/>
    <property type="match status" value="1"/>
</dbReference>
<comment type="similarity">
    <text evidence="1">Belongs to the 'phage' integrase family.</text>
</comment>
<dbReference type="CDD" id="cd01189">
    <property type="entry name" value="INT_ICEBs1_C_like"/>
    <property type="match status" value="1"/>
</dbReference>
<evidence type="ECO:0000313" key="6">
    <source>
        <dbReference type="EMBL" id="TDW70605.1"/>
    </source>
</evidence>
<keyword evidence="4" id="KW-0233">DNA recombination</keyword>
<dbReference type="GO" id="GO:0003677">
    <property type="term" value="F:DNA binding"/>
    <property type="evidence" value="ECO:0007669"/>
    <property type="project" value="UniProtKB-KW"/>
</dbReference>
<dbReference type="AlphaFoldDB" id="A0A4R8C5Z9"/>
<organism evidence="6 7">
    <name type="scientific">Kribbella pratensis</name>
    <dbReference type="NCBI Taxonomy" id="2512112"/>
    <lineage>
        <taxon>Bacteria</taxon>
        <taxon>Bacillati</taxon>
        <taxon>Actinomycetota</taxon>
        <taxon>Actinomycetes</taxon>
        <taxon>Propionibacteriales</taxon>
        <taxon>Kribbellaceae</taxon>
        <taxon>Kribbella</taxon>
    </lineage>
</organism>
<feature type="domain" description="Tyr recombinase" evidence="5">
    <location>
        <begin position="187"/>
        <end position="384"/>
    </location>
</feature>
<dbReference type="PROSITE" id="PS51898">
    <property type="entry name" value="TYR_RECOMBINASE"/>
    <property type="match status" value="1"/>
</dbReference>
<dbReference type="Pfam" id="PF00589">
    <property type="entry name" value="Phage_integrase"/>
    <property type="match status" value="1"/>
</dbReference>
<dbReference type="InterPro" id="IPR011010">
    <property type="entry name" value="DNA_brk_join_enz"/>
</dbReference>
<dbReference type="Gene3D" id="1.10.150.130">
    <property type="match status" value="1"/>
</dbReference>
<dbReference type="Pfam" id="PF22022">
    <property type="entry name" value="Phage_int_M"/>
    <property type="match status" value="1"/>
</dbReference>
<comment type="caution">
    <text evidence="6">The sequence shown here is derived from an EMBL/GenBank/DDBJ whole genome shotgun (WGS) entry which is preliminary data.</text>
</comment>
<proteinExistence type="inferred from homology"/>
<keyword evidence="7" id="KW-1185">Reference proteome</keyword>
<evidence type="ECO:0000313" key="7">
    <source>
        <dbReference type="Proteomes" id="UP000295146"/>
    </source>
</evidence>
<dbReference type="GO" id="GO:0006310">
    <property type="term" value="P:DNA recombination"/>
    <property type="evidence" value="ECO:0007669"/>
    <property type="project" value="UniProtKB-KW"/>
</dbReference>
<evidence type="ECO:0000259" key="5">
    <source>
        <dbReference type="PROSITE" id="PS51898"/>
    </source>
</evidence>
<evidence type="ECO:0000256" key="4">
    <source>
        <dbReference type="ARBA" id="ARBA00023172"/>
    </source>
</evidence>
<dbReference type="SUPFAM" id="SSF56349">
    <property type="entry name" value="DNA breaking-rejoining enzymes"/>
    <property type="match status" value="1"/>
</dbReference>
<accession>A0A4R8C5Z9</accession>
<evidence type="ECO:0000256" key="1">
    <source>
        <dbReference type="ARBA" id="ARBA00008857"/>
    </source>
</evidence>
<dbReference type="InterPro" id="IPR050808">
    <property type="entry name" value="Phage_Integrase"/>
</dbReference>